<keyword evidence="3" id="KW-1185">Reference proteome</keyword>
<accession>A0A9P4TIA2</accession>
<gene>
    <name evidence="2" type="ORF">E8E13_009477</name>
</gene>
<feature type="transmembrane region" description="Helical" evidence="1">
    <location>
        <begin position="83"/>
        <end position="105"/>
    </location>
</feature>
<evidence type="ECO:0000313" key="2">
    <source>
        <dbReference type="EMBL" id="KAF3005061.1"/>
    </source>
</evidence>
<evidence type="ECO:0000313" key="3">
    <source>
        <dbReference type="Proteomes" id="UP000801428"/>
    </source>
</evidence>
<reference evidence="2" key="1">
    <citation type="submission" date="2019-04" db="EMBL/GenBank/DDBJ databases">
        <title>Sequencing of skin fungus with MAO and IRED activity.</title>
        <authorList>
            <person name="Marsaioli A.J."/>
            <person name="Bonatto J.M.C."/>
            <person name="Reis Junior O."/>
        </authorList>
    </citation>
    <scope>NUCLEOTIDE SEQUENCE</scope>
    <source>
        <strain evidence="2">30M1</strain>
    </source>
</reference>
<name>A0A9P4TIA2_CURKU</name>
<dbReference type="AlphaFoldDB" id="A0A9P4TIA2"/>
<comment type="caution">
    <text evidence="2">The sequence shown here is derived from an EMBL/GenBank/DDBJ whole genome shotgun (WGS) entry which is preliminary data.</text>
</comment>
<dbReference type="OrthoDB" id="3920320at2759"/>
<organism evidence="2 3">
    <name type="scientific">Curvularia kusanoi</name>
    <name type="common">Cochliobolus kusanoi</name>
    <dbReference type="NCBI Taxonomy" id="90978"/>
    <lineage>
        <taxon>Eukaryota</taxon>
        <taxon>Fungi</taxon>
        <taxon>Dikarya</taxon>
        <taxon>Ascomycota</taxon>
        <taxon>Pezizomycotina</taxon>
        <taxon>Dothideomycetes</taxon>
        <taxon>Pleosporomycetidae</taxon>
        <taxon>Pleosporales</taxon>
        <taxon>Pleosporineae</taxon>
        <taxon>Pleosporaceae</taxon>
        <taxon>Curvularia</taxon>
    </lineage>
</organism>
<evidence type="ECO:0000256" key="1">
    <source>
        <dbReference type="SAM" id="Phobius"/>
    </source>
</evidence>
<proteinExistence type="predicted"/>
<keyword evidence="1" id="KW-1133">Transmembrane helix</keyword>
<keyword evidence="1" id="KW-0472">Membrane</keyword>
<protein>
    <submittedName>
        <fullName evidence="2">Uncharacterized protein</fullName>
    </submittedName>
</protein>
<keyword evidence="1" id="KW-0812">Transmembrane</keyword>
<sequence>MVETGTSTCDQPPAEVLLVPPQRNCILQTAYNMAPRETVVIEANPPAYPGSYGSIEPRTIEVHHHHHHTLSARDARSSAFCRALLIFVITLLIVASFAVVSFVAWNYHEVAECEKERLPWEKPCKDWLGRGSKDWFGRSSFE</sequence>
<dbReference type="EMBL" id="SWKU01000007">
    <property type="protein sequence ID" value="KAF3005061.1"/>
    <property type="molecule type" value="Genomic_DNA"/>
</dbReference>
<dbReference type="Proteomes" id="UP000801428">
    <property type="component" value="Unassembled WGS sequence"/>
</dbReference>